<sequence length="1264" mass="143754">MATVSAATAVGWVLSPVIRRMVSLVQSYMSSQYNWKSEIVSDLKNLEATLMTILIVVGAAERQHVVDTNQILLLQQMKDAVSDAEDVLDEFDYMLLKEKQKGLLSRVASSSLSIGKRLVNIDKFRSNLRKVLKSLERVRSSAEMIIRVMALESSNMIQSLACVPARTTGRVLYEDAIFGREKEIDELVGQLVNQFDECSLNHEQNYRTEVHTIVGLGGIGKTTLAQLVCNNEKIVNTFDLRMWVCVSKNFDKIRLIKEMIACATDGEHAELANFNFSMLQVELQRRLSYKRFLLVLDDVWYDEKCGEHINREMWMELIAPIKKAARVYFGIPGRIMAESKILVTTRTALVAKMLDSRSLFTLEGLGRDDSWLLFRQCAFGSTKPEDYPELKRIGDQIVQKLKGSPLALKVIGGHLNGKNSDAEWEDVLHKGVLNPNDILSILHLSYESLPEHLQQCFAYCSLFPKDYRIDPNKLIWMWIAQGLVHREGNISRSLEDIGRGYFNDLLARSFFQVLRSGDQIYYIMHDSMNDLALHVSHGECFRIDHGGVGVLPHYIRHLSVSAEQLGDLANYDGLGRLRTFIVLNDSWFCSKVSLSHDILSKLKSVRVLDVSGCCFESLPESVNDLLHLRYLAIRRTSYPLPTTISRLNHLQALFVQYHSCYSSQIYSNKRKQLRYSRGVVNSTGDRFSLPESISSLINLVHVDVEKAYTLMLSGKHQLPDVEGSGEFIVDKKEQSLVRLQDVNKIRGELAVRVLENVKNREEAAKSHLHLKEHISKLKLEWGSFLLKPDHNFDTDKGFEVLDVLKPHHNLDELTISGYPGVKSPSWLESDWLIRLKFIYLRDCNRWEVLPPLGDLPLLRTVEVRRMDELKALGQEFFGHAGFPSLETLLLERLPKLEWCLVDNDNVLQNLRHLSVAGCPRLRAYPTHPRTLRHVAVLDQETIQIKIRVNSLDLSSSFCRVVSSFFRVLHAHHLEFVEDMEIYVNHAVQTSRRIFSELKSLKQLKIHGARPGKRANTCSVIAMLWDENGDTVLPSSLRLLELRRCYLQPSSFSKLLNNLSSLDTLSLADCGTLEIPSLPLSLHHIRMLKRLDIYNCDWISSIEGSEALLCLETMQINGCYDLESVPYLDDMPCLRRLHLWGCPQVMRLSKAGHHTALKELLVMSCDGLSSLQTLCDLVSLETLSVTGCSDLLSLPDMDGFYSLRYLRVAQCPRLMSLPRSGLPVSLETFSLSGCHQALEEQFQRKEGPDWNKFAALPGCKWLTFG</sequence>
<proteinExistence type="predicted"/>
<reference evidence="1" key="2">
    <citation type="submission" date="2025-09" db="UniProtKB">
        <authorList>
            <consortium name="EnsemblPlants"/>
        </authorList>
    </citation>
    <scope>IDENTIFICATION</scope>
</reference>
<name>A0ACD5UGY6_AVESA</name>
<accession>A0ACD5UGY6</accession>
<evidence type="ECO:0000313" key="2">
    <source>
        <dbReference type="Proteomes" id="UP001732700"/>
    </source>
</evidence>
<protein>
    <submittedName>
        <fullName evidence="1">Uncharacterized protein</fullName>
    </submittedName>
</protein>
<dbReference type="Proteomes" id="UP001732700">
    <property type="component" value="Chromosome 2A"/>
</dbReference>
<evidence type="ECO:0000313" key="1">
    <source>
        <dbReference type="EnsemblPlants" id="AVESA.00010b.r2.2AG0249600.1.CDS.1"/>
    </source>
</evidence>
<organism evidence="1 2">
    <name type="scientific">Avena sativa</name>
    <name type="common">Oat</name>
    <dbReference type="NCBI Taxonomy" id="4498"/>
    <lineage>
        <taxon>Eukaryota</taxon>
        <taxon>Viridiplantae</taxon>
        <taxon>Streptophyta</taxon>
        <taxon>Embryophyta</taxon>
        <taxon>Tracheophyta</taxon>
        <taxon>Spermatophyta</taxon>
        <taxon>Magnoliopsida</taxon>
        <taxon>Liliopsida</taxon>
        <taxon>Poales</taxon>
        <taxon>Poaceae</taxon>
        <taxon>BOP clade</taxon>
        <taxon>Pooideae</taxon>
        <taxon>Poodae</taxon>
        <taxon>Poeae</taxon>
        <taxon>Poeae Chloroplast Group 1 (Aveneae type)</taxon>
        <taxon>Aveninae</taxon>
        <taxon>Avena</taxon>
    </lineage>
</organism>
<keyword evidence="2" id="KW-1185">Reference proteome</keyword>
<dbReference type="EnsemblPlants" id="AVESA.00010b.r2.2AG0249600.1">
    <property type="protein sequence ID" value="AVESA.00010b.r2.2AG0249600.1.CDS.1"/>
    <property type="gene ID" value="AVESA.00010b.r2.2AG0249600"/>
</dbReference>
<reference evidence="1" key="1">
    <citation type="submission" date="2021-05" db="EMBL/GenBank/DDBJ databases">
        <authorList>
            <person name="Scholz U."/>
            <person name="Mascher M."/>
            <person name="Fiebig A."/>
        </authorList>
    </citation>
    <scope>NUCLEOTIDE SEQUENCE [LARGE SCALE GENOMIC DNA]</scope>
</reference>